<organism evidence="2 3">
    <name type="scientific">Asaia bogorensis</name>
    <dbReference type="NCBI Taxonomy" id="91915"/>
    <lineage>
        <taxon>Bacteria</taxon>
        <taxon>Pseudomonadati</taxon>
        <taxon>Pseudomonadota</taxon>
        <taxon>Alphaproteobacteria</taxon>
        <taxon>Acetobacterales</taxon>
        <taxon>Acetobacteraceae</taxon>
        <taxon>Asaia</taxon>
    </lineage>
</organism>
<comment type="caution">
    <text evidence="2">The sequence shown here is derived from an EMBL/GenBank/DDBJ whole genome shotgun (WGS) entry which is preliminary data.</text>
</comment>
<feature type="transmembrane region" description="Helical" evidence="1">
    <location>
        <begin position="64"/>
        <end position="85"/>
    </location>
</feature>
<dbReference type="Proteomes" id="UP000027583">
    <property type="component" value="Unassembled WGS sequence"/>
</dbReference>
<reference evidence="2 3" key="2">
    <citation type="journal article" date="2014" name="PLoS ONE">
        <title>Evolution of mitochondria reconstructed from the energy metabolism of living bacteria.</title>
        <authorList>
            <person name="Degli Esposti M."/>
            <person name="Chouaia B."/>
            <person name="Comandatore F."/>
            <person name="Crotti E."/>
            <person name="Sassera D."/>
            <person name="Lievens P.M."/>
            <person name="Daffonchio D."/>
            <person name="Bandi C."/>
        </authorList>
    </citation>
    <scope>NUCLEOTIDE SEQUENCE [LARGE SCALE GENOMIC DNA]</scope>
    <source>
        <strain evidence="2 3">SF2.1</strain>
    </source>
</reference>
<sequence length="101" mass="10821">MILSSAILLWIVALAAHGFLQPKMCRILALPALPRVMLHPCRLFLPLLALYLCCKGGTLYGVMMWFGTASVAGVLACLILTAISLRQTDGKGLTNQPAAIL</sequence>
<feature type="transmembrane region" description="Helical" evidence="1">
    <location>
        <begin position="28"/>
        <end position="52"/>
    </location>
</feature>
<reference evidence="2 3" key="1">
    <citation type="journal article" date="2014" name="Genome Biol. Evol.">
        <title>Acetic acid bacteria genomes reveal functional traits for adaptation to life in insect guts.</title>
        <authorList>
            <person name="Chouaia B."/>
            <person name="Gaiarsa S."/>
            <person name="Crotti E."/>
            <person name="Comandatore F."/>
            <person name="Degli Esposti M."/>
            <person name="Ricci I."/>
            <person name="Alma A."/>
            <person name="Favia G."/>
            <person name="Bandi C."/>
            <person name="Daffonchio D."/>
        </authorList>
    </citation>
    <scope>NUCLEOTIDE SEQUENCE [LARGE SCALE GENOMIC DNA]</scope>
    <source>
        <strain evidence="2 3">SF2.1</strain>
    </source>
</reference>
<accession>A0A060QKH3</accession>
<dbReference type="RefSeq" id="WP_023978103.1">
    <property type="nucleotide sequence ID" value="NZ_CBLX010000013.1"/>
</dbReference>
<evidence type="ECO:0000313" key="3">
    <source>
        <dbReference type="Proteomes" id="UP000027583"/>
    </source>
</evidence>
<evidence type="ECO:0000313" key="2">
    <source>
        <dbReference type="EMBL" id="CDG39901.1"/>
    </source>
</evidence>
<name>A0A060QKH3_9PROT</name>
<dbReference type="AlphaFoldDB" id="A0A060QKH3"/>
<dbReference type="EMBL" id="CBLX010000013">
    <property type="protein sequence ID" value="CDG39901.1"/>
    <property type="molecule type" value="Genomic_DNA"/>
</dbReference>
<keyword evidence="1" id="KW-0472">Membrane</keyword>
<keyword evidence="1" id="KW-1133">Transmembrane helix</keyword>
<protein>
    <submittedName>
        <fullName evidence="2">Uncharacterized protein</fullName>
    </submittedName>
</protein>
<evidence type="ECO:0000256" key="1">
    <source>
        <dbReference type="SAM" id="Phobius"/>
    </source>
</evidence>
<proteinExistence type="predicted"/>
<keyword evidence="1" id="KW-0812">Transmembrane</keyword>
<gene>
    <name evidence="2" type="ORF">ASAP_1856</name>
</gene>